<reference evidence="1 2" key="1">
    <citation type="submission" date="2013-11" db="EMBL/GenBank/DDBJ databases">
        <title>Genome sequencing of Stegodyphus mimosarum.</title>
        <authorList>
            <person name="Bechsgaard J."/>
        </authorList>
    </citation>
    <scope>NUCLEOTIDE SEQUENCE [LARGE SCALE GENOMIC DNA]</scope>
</reference>
<name>A0A087TL71_STEMI</name>
<dbReference type="EMBL" id="KK115728">
    <property type="protein sequence ID" value="KFM65860.1"/>
    <property type="molecule type" value="Genomic_DNA"/>
</dbReference>
<evidence type="ECO:0000313" key="2">
    <source>
        <dbReference type="Proteomes" id="UP000054359"/>
    </source>
</evidence>
<dbReference type="Proteomes" id="UP000054359">
    <property type="component" value="Unassembled WGS sequence"/>
</dbReference>
<feature type="non-terminal residue" evidence="1">
    <location>
        <position position="34"/>
    </location>
</feature>
<evidence type="ECO:0000313" key="1">
    <source>
        <dbReference type="EMBL" id="KFM65860.1"/>
    </source>
</evidence>
<proteinExistence type="predicted"/>
<accession>A0A087TL71</accession>
<gene>
    <name evidence="1" type="ORF">X975_08745</name>
</gene>
<keyword evidence="2" id="KW-1185">Reference proteome</keyword>
<protein>
    <submittedName>
        <fullName evidence="1">Uncharacterized protein</fullName>
    </submittedName>
</protein>
<sequence>MKLSLSETACTYTWKLAEKHLIYITLHNHTQRQN</sequence>
<dbReference type="AlphaFoldDB" id="A0A087TL71"/>
<organism evidence="1 2">
    <name type="scientific">Stegodyphus mimosarum</name>
    <name type="common">African social velvet spider</name>
    <dbReference type="NCBI Taxonomy" id="407821"/>
    <lineage>
        <taxon>Eukaryota</taxon>
        <taxon>Metazoa</taxon>
        <taxon>Ecdysozoa</taxon>
        <taxon>Arthropoda</taxon>
        <taxon>Chelicerata</taxon>
        <taxon>Arachnida</taxon>
        <taxon>Araneae</taxon>
        <taxon>Araneomorphae</taxon>
        <taxon>Entelegynae</taxon>
        <taxon>Eresoidea</taxon>
        <taxon>Eresidae</taxon>
        <taxon>Stegodyphus</taxon>
    </lineage>
</organism>